<evidence type="ECO:0000313" key="8">
    <source>
        <dbReference type="EMBL" id="HIV98543.1"/>
    </source>
</evidence>
<reference evidence="8" key="2">
    <citation type="submission" date="2021-04" db="EMBL/GenBank/DDBJ databases">
        <authorList>
            <person name="Gilroy R."/>
        </authorList>
    </citation>
    <scope>NUCLEOTIDE SEQUENCE</scope>
    <source>
        <strain evidence="8">Gambia11-129</strain>
    </source>
</reference>
<dbReference type="EMBL" id="DXHU01000006">
    <property type="protein sequence ID" value="HIV98543.1"/>
    <property type="molecule type" value="Genomic_DNA"/>
</dbReference>
<keyword evidence="3" id="KW-0479">Metal-binding</keyword>
<keyword evidence="4" id="KW-0408">Iron</keyword>
<evidence type="ECO:0000313" key="9">
    <source>
        <dbReference type="Proteomes" id="UP000823936"/>
    </source>
</evidence>
<dbReference type="PANTHER" id="PTHR30389">
    <property type="entry name" value="FUMARATE HYDRATASE-RELATED"/>
    <property type="match status" value="1"/>
</dbReference>
<evidence type="ECO:0000256" key="5">
    <source>
        <dbReference type="ARBA" id="ARBA00023014"/>
    </source>
</evidence>
<sequence length="277" mass="30616">MRLCEKIEEMVIKSSRILPLSVEQKLLDARKREEKEEAHLCLDMIVKNIGIAREKDIPLCQDTGMFWVSCEVGKESGADIVFLDFEIKEGLKKAAENGLFRKSIVSDPLFQRKNTGNNMPCVIYYEVTEGSDIRIDVLLKGFGSENCSYTELLSPTSTPEDVIEAAIRGVNMAGAKPCPPMFIGIGLGGTLDKAAELSKKALIRKNEDERYILLSKRIMEKINELEIGAGGLRGKSTCLDVSILSYPVHIAGLPFAMNISCWAERTASLIIKGGKLE</sequence>
<evidence type="ECO:0000256" key="2">
    <source>
        <dbReference type="ARBA" id="ARBA00022485"/>
    </source>
</evidence>
<dbReference type="GO" id="GO:0046872">
    <property type="term" value="F:metal ion binding"/>
    <property type="evidence" value="ECO:0007669"/>
    <property type="project" value="UniProtKB-KW"/>
</dbReference>
<evidence type="ECO:0000256" key="6">
    <source>
        <dbReference type="ARBA" id="ARBA00023239"/>
    </source>
</evidence>
<evidence type="ECO:0000259" key="7">
    <source>
        <dbReference type="Pfam" id="PF05681"/>
    </source>
</evidence>
<name>A0A9D1PTN7_9SPIO</name>
<dbReference type="NCBIfam" id="TIGR00722">
    <property type="entry name" value="ttdA_fumA_fumB"/>
    <property type="match status" value="1"/>
</dbReference>
<keyword evidence="5" id="KW-0411">Iron-sulfur</keyword>
<dbReference type="GO" id="GO:0016829">
    <property type="term" value="F:lyase activity"/>
    <property type="evidence" value="ECO:0007669"/>
    <property type="project" value="UniProtKB-KW"/>
</dbReference>
<comment type="caution">
    <text evidence="8">The sequence shown here is derived from an EMBL/GenBank/DDBJ whole genome shotgun (WGS) entry which is preliminary data.</text>
</comment>
<organism evidence="8 9">
    <name type="scientific">Candidatus Ornithospirochaeta avicola</name>
    <dbReference type="NCBI Taxonomy" id="2840896"/>
    <lineage>
        <taxon>Bacteria</taxon>
        <taxon>Pseudomonadati</taxon>
        <taxon>Spirochaetota</taxon>
        <taxon>Spirochaetia</taxon>
        <taxon>Spirochaetales</taxon>
        <taxon>Spirochaetaceae</taxon>
        <taxon>Spirochaetaceae incertae sedis</taxon>
        <taxon>Candidatus Ornithospirochaeta</taxon>
    </lineage>
</organism>
<comment type="similarity">
    <text evidence="1">Belongs to the class-I fumarase family.</text>
</comment>
<dbReference type="GO" id="GO:0051539">
    <property type="term" value="F:4 iron, 4 sulfur cluster binding"/>
    <property type="evidence" value="ECO:0007669"/>
    <property type="project" value="UniProtKB-KW"/>
</dbReference>
<reference evidence="8" key="1">
    <citation type="journal article" date="2021" name="PeerJ">
        <title>Extensive microbial diversity within the chicken gut microbiome revealed by metagenomics and culture.</title>
        <authorList>
            <person name="Gilroy R."/>
            <person name="Ravi A."/>
            <person name="Getino M."/>
            <person name="Pursley I."/>
            <person name="Horton D.L."/>
            <person name="Alikhan N.F."/>
            <person name="Baker D."/>
            <person name="Gharbi K."/>
            <person name="Hall N."/>
            <person name="Watson M."/>
            <person name="Adriaenssens E.M."/>
            <person name="Foster-Nyarko E."/>
            <person name="Jarju S."/>
            <person name="Secka A."/>
            <person name="Antonio M."/>
            <person name="Oren A."/>
            <person name="Chaudhuri R.R."/>
            <person name="La Ragione R."/>
            <person name="Hildebrand F."/>
            <person name="Pallen M.J."/>
        </authorList>
    </citation>
    <scope>NUCLEOTIDE SEQUENCE</scope>
    <source>
        <strain evidence="8">Gambia11-129</strain>
    </source>
</reference>
<proteinExistence type="inferred from homology"/>
<feature type="domain" description="Fe-S hydro-lyase tartrate dehydratase alpha-type catalytic" evidence="7">
    <location>
        <begin position="5"/>
        <end position="268"/>
    </location>
</feature>
<evidence type="ECO:0000256" key="1">
    <source>
        <dbReference type="ARBA" id="ARBA00008876"/>
    </source>
</evidence>
<dbReference type="InterPro" id="IPR004646">
    <property type="entry name" value="Fe-S_hydro-lyase_TtdA-typ_cat"/>
</dbReference>
<evidence type="ECO:0000256" key="4">
    <source>
        <dbReference type="ARBA" id="ARBA00023004"/>
    </source>
</evidence>
<protein>
    <submittedName>
        <fullName evidence="8">Fumarate hydratase</fullName>
    </submittedName>
</protein>
<evidence type="ECO:0000256" key="3">
    <source>
        <dbReference type="ARBA" id="ARBA00022723"/>
    </source>
</evidence>
<dbReference type="Proteomes" id="UP000823936">
    <property type="component" value="Unassembled WGS sequence"/>
</dbReference>
<gene>
    <name evidence="8" type="ORF">IAB12_02035</name>
</gene>
<dbReference type="InterPro" id="IPR051208">
    <property type="entry name" value="Class-I_Fumarase/Tartrate_DH"/>
</dbReference>
<keyword evidence="2" id="KW-0004">4Fe-4S</keyword>
<dbReference type="AlphaFoldDB" id="A0A9D1PTN7"/>
<keyword evidence="6" id="KW-0456">Lyase</keyword>
<dbReference type="PANTHER" id="PTHR30389:SF17">
    <property type="entry name" value="L(+)-TARTRATE DEHYDRATASE SUBUNIT ALPHA-RELATED"/>
    <property type="match status" value="1"/>
</dbReference>
<dbReference type="Pfam" id="PF05681">
    <property type="entry name" value="Fumerase"/>
    <property type="match status" value="1"/>
</dbReference>
<accession>A0A9D1PTN7</accession>